<feature type="domain" description="NACHT" evidence="4">
    <location>
        <begin position="217"/>
        <end position="363"/>
    </location>
</feature>
<feature type="repeat" description="ANK" evidence="3">
    <location>
        <begin position="1640"/>
        <end position="1667"/>
    </location>
</feature>
<feature type="repeat" description="ANK" evidence="3">
    <location>
        <begin position="1503"/>
        <end position="1535"/>
    </location>
</feature>
<organism evidence="5 6">
    <name type="scientific">Colletotrichum orchidophilum</name>
    <dbReference type="NCBI Taxonomy" id="1209926"/>
    <lineage>
        <taxon>Eukaryota</taxon>
        <taxon>Fungi</taxon>
        <taxon>Dikarya</taxon>
        <taxon>Ascomycota</taxon>
        <taxon>Pezizomycotina</taxon>
        <taxon>Sordariomycetes</taxon>
        <taxon>Hypocreomycetidae</taxon>
        <taxon>Glomerellales</taxon>
        <taxon>Glomerellaceae</taxon>
        <taxon>Colletotrichum</taxon>
    </lineage>
</organism>
<accession>A0A1G4AYZ2</accession>
<keyword evidence="2 3" id="KW-0040">ANK repeat</keyword>
<dbReference type="InterPro" id="IPR007111">
    <property type="entry name" value="NACHT_NTPase"/>
</dbReference>
<feature type="repeat" description="ANK" evidence="3">
    <location>
        <begin position="1113"/>
        <end position="1145"/>
    </location>
</feature>
<feature type="repeat" description="ANK" evidence="3">
    <location>
        <begin position="1080"/>
        <end position="1112"/>
    </location>
</feature>
<feature type="repeat" description="ANK" evidence="3">
    <location>
        <begin position="1047"/>
        <end position="1079"/>
    </location>
</feature>
<evidence type="ECO:0000256" key="2">
    <source>
        <dbReference type="ARBA" id="ARBA00023043"/>
    </source>
</evidence>
<dbReference type="PANTHER" id="PTHR24198:SF165">
    <property type="entry name" value="ANKYRIN REPEAT-CONTAINING PROTEIN-RELATED"/>
    <property type="match status" value="1"/>
</dbReference>
<reference evidence="5 6" key="1">
    <citation type="submission" date="2016-09" db="EMBL/GenBank/DDBJ databases">
        <authorList>
            <person name="Capua I."/>
            <person name="De Benedictis P."/>
            <person name="Joannis T."/>
            <person name="Lombin L.H."/>
            <person name="Cattoli G."/>
        </authorList>
    </citation>
    <scope>NUCLEOTIDE SEQUENCE [LARGE SCALE GENOMIC DNA]</scope>
    <source>
        <strain evidence="5 6">IMI 309357</strain>
    </source>
</reference>
<feature type="repeat" description="ANK" evidence="3">
    <location>
        <begin position="726"/>
        <end position="758"/>
    </location>
</feature>
<dbReference type="Pfam" id="PF24883">
    <property type="entry name" value="NPHP3_N"/>
    <property type="match status" value="1"/>
</dbReference>
<feature type="repeat" description="ANK" evidence="3">
    <location>
        <begin position="1436"/>
        <end position="1468"/>
    </location>
</feature>
<dbReference type="Gene3D" id="3.40.50.300">
    <property type="entry name" value="P-loop containing nucleotide triphosphate hydrolases"/>
    <property type="match status" value="1"/>
</dbReference>
<evidence type="ECO:0000256" key="1">
    <source>
        <dbReference type="ARBA" id="ARBA00022737"/>
    </source>
</evidence>
<feature type="repeat" description="ANK" evidence="3">
    <location>
        <begin position="1536"/>
        <end position="1568"/>
    </location>
</feature>
<evidence type="ECO:0000313" key="5">
    <source>
        <dbReference type="EMBL" id="OHE94398.1"/>
    </source>
</evidence>
<comment type="caution">
    <text evidence="5">The sequence shown here is derived from an EMBL/GenBank/DDBJ whole genome shotgun (WGS) entry which is preliminary data.</text>
</comment>
<feature type="repeat" description="ANK" evidence="3">
    <location>
        <begin position="1569"/>
        <end position="1601"/>
    </location>
</feature>
<dbReference type="PROSITE" id="PS50088">
    <property type="entry name" value="ANK_REPEAT"/>
    <property type="match status" value="18"/>
</dbReference>
<feature type="repeat" description="ANK" evidence="3">
    <location>
        <begin position="795"/>
        <end position="827"/>
    </location>
</feature>
<dbReference type="GO" id="GO:0005737">
    <property type="term" value="C:cytoplasm"/>
    <property type="evidence" value="ECO:0007669"/>
    <property type="project" value="TreeGrafter"/>
</dbReference>
<dbReference type="InterPro" id="IPR036770">
    <property type="entry name" value="Ankyrin_rpt-contain_sf"/>
</dbReference>
<dbReference type="Pfam" id="PF12796">
    <property type="entry name" value="Ank_2"/>
    <property type="match status" value="9"/>
</dbReference>
<dbReference type="PANTHER" id="PTHR24198">
    <property type="entry name" value="ANKYRIN REPEAT AND PROTEIN KINASE DOMAIN-CONTAINING PROTEIN"/>
    <property type="match status" value="1"/>
</dbReference>
<keyword evidence="6" id="KW-1185">Reference proteome</keyword>
<dbReference type="SUPFAM" id="SSF52540">
    <property type="entry name" value="P-loop containing nucleoside triphosphate hydrolases"/>
    <property type="match status" value="1"/>
</dbReference>
<dbReference type="Proteomes" id="UP000176998">
    <property type="component" value="Unassembled WGS sequence"/>
</dbReference>
<dbReference type="EMBL" id="MJBS01000101">
    <property type="protein sequence ID" value="OHE94398.1"/>
    <property type="molecule type" value="Genomic_DNA"/>
</dbReference>
<keyword evidence="1" id="KW-0677">Repeat</keyword>
<dbReference type="InterPro" id="IPR002110">
    <property type="entry name" value="Ankyrin_rpt"/>
</dbReference>
<dbReference type="InterPro" id="IPR027417">
    <property type="entry name" value="P-loop_NTPase"/>
</dbReference>
<dbReference type="PROSITE" id="PS50837">
    <property type="entry name" value="NACHT"/>
    <property type="match status" value="1"/>
</dbReference>
<dbReference type="InterPro" id="IPR056884">
    <property type="entry name" value="NPHP3-like_N"/>
</dbReference>
<dbReference type="STRING" id="1209926.A0A1G4AYZ2"/>
<gene>
    <name evidence="5" type="ORF">CORC01_10326</name>
</gene>
<feature type="repeat" description="ANK" evidence="3">
    <location>
        <begin position="653"/>
        <end position="685"/>
    </location>
</feature>
<feature type="repeat" description="ANK" evidence="3">
    <location>
        <begin position="1293"/>
        <end position="1325"/>
    </location>
</feature>
<protein>
    <recommendedName>
        <fullName evidence="4">NACHT domain-containing protein</fullName>
    </recommendedName>
</protein>
<dbReference type="PRINTS" id="PR01415">
    <property type="entry name" value="ANKYRIN"/>
</dbReference>
<feature type="repeat" description="ANK" evidence="3">
    <location>
        <begin position="1470"/>
        <end position="1502"/>
    </location>
</feature>
<dbReference type="GeneID" id="34563464"/>
<feature type="repeat" description="ANK" evidence="3">
    <location>
        <begin position="1668"/>
        <end position="1700"/>
    </location>
</feature>
<sequence>MNSAHFTRITNISHIQTSLTCLLRFSVKSQPSDTSHTLRKLQNLETLLAQLRSYITGRSSKSGELELLETIGPSVQECEECIQELKEEAEKFQQTKVNGGSIEQAIKRTGRRLAYPFRESTLHKLDEDIDDLVGRISLALAVAQKKTVDNIQDDVKDIGAVLDIIRASQVSNEIQDWLKAPDASINFNENRKKKHPGTGLWLVRGTRFAEWLHQPKSFLWLNGFAGCGKSVLCTTVIEHTLRRRGFDRKSKVGVAFFFFTFNDNTKQNTSALLCALVLQLSAQLGSTPPALERLYENCRYRTPSDSSLLECLRQILLMFQDVYIILDALDESPRDTHRGEMLAALADIRAWSDCCLHLLVTSRDEPDIRDELQAPPEDAIPLKNDEINQDIAVFVSQHLQSNRRLWKWKQYYAEIESVLVQKADGVPLSVPELIDAIAVNLDEGTTPSFSVERRLSNINALQEVCPGFIETDFIEPDSHNSTGKFTVRLAHFSVQEYLESGRSSQVEATSFMFHRADGQATMASICLTLLLDSGLTSLKAPDAIRKQYPLAEYAAREWPHHYWMGSKTAKINSQTIQLFTNENRSFETWTTVWNVDDRHGKIDGGQVPTTLYYASLIGANAVFEAWCQEEHNDPGSRALNKSFQEVLNAQCGDHGTPLQAAAACGRTDAVRFLLSKGANANVKWRGSSPLIAASKGGYDEIVDMLLNNGANINEATTIKSRIRRRVGRTALWEAAANGHETTVQLLLERGAAVNTNADSSTPLIAASMHGEVKIVKLLLGAGATVDALGNHTYATDITALISASSWGEEEVVSLLLENNADVFVKGDSGETAWDAYTEHRPGGVGHLLVSHIAKMDDSALNNPGFKYSECLGEAARLNDKDLVGLFLSRESVIAGGQYCYSRQDALEQAATGGYEDILLMLLEKGANANDQSFRTEAYDDVILALQYAAAEGHQRIVQLLIRKAAKINGCLDNDDLKGPLMEASRRGHIEVVRLLIGNLAMVDAPGPMQLSQGIGCTSALDAALESASSEGHSDIVTLLLEQAGVVQNPTFIYEASIHGHVEVVKLLLASGADPNIPHREYCTALEAASEEGHVEVVRILLDSGIDVNTRTLRNRTALLAASHRGQREVVELLLQCGADPNLEADGQQPTAIQEAFADHHGYVAAVRMQDTARVLLDHGADPDPPPFKGSNMKGLGTPLLEASTIGFKDIVEILLAKGVRLSIQNLGALSAAAAGGHMDIVEMLIRNGLDDTVATHTRREEYTKTLRYASSRGDTGVVHLLLENGADGNALVGGRTALEVASEEGHLEVVRMLLDQCDKLNVRCQMGLEAVYWACEQGHSDVVKLLFERGFKMNDELPLFCGIPRSNIPLLDAPATSPREWMSHFLSKGADADLLRGLWRDDIDGTALQRAVRNERKDAIILLLKMGANVNAHFGEYGTALELASEAGRRDIVTMLLTKGADPNVHCGDSGRALEMASAAGGHGDIAELLLENGAEVNAESENYGTALIAASTNGHLAMARLLLEKGADISLQHKKYGTALHSAVVQGHFDIVKLLLTEGADVKSVHTDNGTPLHAAAKQGNLDVARLLLENGADVDFAHAALGTPLQEALWQGHLDVAKFLFDNSSVKSFHDSVCGDILLDAAENGMFHIVSFLLEHGADVDHKDEEGGTALQVAAVSGELEIAKLLLENGADANIKSAEYGTALQAALSVPETHIANLLLKMTTNVNEKGEYGSALQLAVSYGHQEMVETLLKKKADPNAQGHWGGLRRIYTSSDGSSSDDWLSEAESYTEDLQETDSLMQDADEEEGSRIGPPLYEAIMQGNDAIAKLLLDHGADINLCYGIYENALQVAIKYGRDSLIETLRLKGTDVLG</sequence>
<dbReference type="SUPFAM" id="SSF48403">
    <property type="entry name" value="Ankyrin repeat"/>
    <property type="match status" value="4"/>
</dbReference>
<feature type="repeat" description="ANK" evidence="3">
    <location>
        <begin position="1816"/>
        <end position="1840"/>
    </location>
</feature>
<feature type="repeat" description="ANK" evidence="3">
    <location>
        <begin position="685"/>
        <end position="717"/>
    </location>
</feature>
<feature type="repeat" description="ANK" evidence="3">
    <location>
        <begin position="1733"/>
        <end position="1765"/>
    </location>
</feature>
<dbReference type="Pfam" id="PF00023">
    <property type="entry name" value="Ank"/>
    <property type="match status" value="2"/>
</dbReference>
<evidence type="ECO:0000259" key="4">
    <source>
        <dbReference type="PROSITE" id="PS50837"/>
    </source>
</evidence>
<proteinExistence type="predicted"/>
<dbReference type="Gene3D" id="1.25.40.20">
    <property type="entry name" value="Ankyrin repeat-containing domain"/>
    <property type="match status" value="9"/>
</dbReference>
<evidence type="ECO:0000313" key="6">
    <source>
        <dbReference type="Proteomes" id="UP000176998"/>
    </source>
</evidence>
<name>A0A1G4AYZ2_9PEZI</name>
<dbReference type="SMART" id="SM00248">
    <property type="entry name" value="ANK"/>
    <property type="match status" value="30"/>
</dbReference>
<dbReference type="OrthoDB" id="194358at2759"/>
<dbReference type="RefSeq" id="XP_022471561.1">
    <property type="nucleotide sequence ID" value="XM_022621954.1"/>
</dbReference>
<dbReference type="PROSITE" id="PS50297">
    <property type="entry name" value="ANK_REP_REGION"/>
    <property type="match status" value="15"/>
</dbReference>
<feature type="repeat" description="ANK" evidence="3">
    <location>
        <begin position="758"/>
        <end position="790"/>
    </location>
</feature>
<evidence type="ECO:0000256" key="3">
    <source>
        <dbReference type="PROSITE-ProRule" id="PRU00023"/>
    </source>
</evidence>